<dbReference type="GO" id="GO:0016788">
    <property type="term" value="F:hydrolase activity, acting on ester bonds"/>
    <property type="evidence" value="ECO:0007669"/>
    <property type="project" value="InterPro"/>
</dbReference>
<dbReference type="CDD" id="cd01823">
    <property type="entry name" value="SEST_like"/>
    <property type="match status" value="1"/>
</dbReference>
<accession>A0A8H3WJU2</accession>
<dbReference type="InterPro" id="IPR029463">
    <property type="entry name" value="Lys_MEP"/>
</dbReference>
<comment type="caution">
    <text evidence="4">The sequence shown here is derived from an EMBL/GenBank/DDBJ whole genome shotgun (WGS) entry which is preliminary data.</text>
</comment>
<dbReference type="SUPFAM" id="SSF52266">
    <property type="entry name" value="SGNH hydrolase"/>
    <property type="match status" value="1"/>
</dbReference>
<dbReference type="Pfam" id="PF13472">
    <property type="entry name" value="Lipase_GDSL_2"/>
    <property type="match status" value="1"/>
</dbReference>
<evidence type="ECO:0000259" key="2">
    <source>
        <dbReference type="Pfam" id="PF13472"/>
    </source>
</evidence>
<feature type="chain" id="PRO_5034765314" evidence="1">
    <location>
        <begin position="23"/>
        <end position="742"/>
    </location>
</feature>
<gene>
    <name evidence="4" type="ORF">GQ607_005615</name>
</gene>
<feature type="domain" description="SGNH hydrolase-type esterase" evidence="2">
    <location>
        <begin position="349"/>
        <end position="600"/>
    </location>
</feature>
<proteinExistence type="predicted"/>
<dbReference type="Proteomes" id="UP000434172">
    <property type="component" value="Unassembled WGS sequence"/>
</dbReference>
<dbReference type="InterPro" id="IPR036514">
    <property type="entry name" value="SGNH_hydro_sf"/>
</dbReference>
<dbReference type="InterPro" id="IPR013830">
    <property type="entry name" value="SGNH_hydro"/>
</dbReference>
<evidence type="ECO:0000259" key="3">
    <source>
        <dbReference type="Pfam" id="PF14521"/>
    </source>
</evidence>
<dbReference type="EMBL" id="WOWK01000025">
    <property type="protein sequence ID" value="KAF0327132.1"/>
    <property type="molecule type" value="Genomic_DNA"/>
</dbReference>
<dbReference type="GO" id="GO:0004222">
    <property type="term" value="F:metalloendopeptidase activity"/>
    <property type="evidence" value="ECO:0007669"/>
    <property type="project" value="InterPro"/>
</dbReference>
<evidence type="ECO:0000256" key="1">
    <source>
        <dbReference type="SAM" id="SignalP"/>
    </source>
</evidence>
<feature type="domain" description="Lysine-specific metallo-endopeptidase" evidence="3">
    <location>
        <begin position="87"/>
        <end position="230"/>
    </location>
</feature>
<evidence type="ECO:0000313" key="4">
    <source>
        <dbReference type="EMBL" id="KAF0327132.1"/>
    </source>
</evidence>
<dbReference type="PANTHER" id="PTHR37981">
    <property type="entry name" value="LIPASE 2"/>
    <property type="match status" value="1"/>
</dbReference>
<dbReference type="InterPro" id="IPR024079">
    <property type="entry name" value="MetalloPept_cat_dom_sf"/>
</dbReference>
<reference evidence="4 5" key="1">
    <citation type="submission" date="2019-12" db="EMBL/GenBank/DDBJ databases">
        <title>A genome sequence resource for the geographically widespread anthracnose pathogen Colletotrichum asianum.</title>
        <authorList>
            <person name="Meng Y."/>
        </authorList>
    </citation>
    <scope>NUCLEOTIDE SEQUENCE [LARGE SCALE GENOMIC DNA]</scope>
    <source>
        <strain evidence="4 5">ICMP 18580</strain>
    </source>
</reference>
<organism evidence="4 5">
    <name type="scientific">Colletotrichum asianum</name>
    <dbReference type="NCBI Taxonomy" id="702518"/>
    <lineage>
        <taxon>Eukaryota</taxon>
        <taxon>Fungi</taxon>
        <taxon>Dikarya</taxon>
        <taxon>Ascomycota</taxon>
        <taxon>Pezizomycotina</taxon>
        <taxon>Sordariomycetes</taxon>
        <taxon>Hypocreomycetidae</taxon>
        <taxon>Glomerellales</taxon>
        <taxon>Glomerellaceae</taxon>
        <taxon>Colletotrichum</taxon>
        <taxon>Colletotrichum gloeosporioides species complex</taxon>
    </lineage>
</organism>
<name>A0A8H3WJU2_9PEZI</name>
<dbReference type="GO" id="GO:0006629">
    <property type="term" value="P:lipid metabolic process"/>
    <property type="evidence" value="ECO:0007669"/>
    <property type="project" value="TreeGrafter"/>
</dbReference>
<keyword evidence="1" id="KW-0732">Signal</keyword>
<dbReference type="AlphaFoldDB" id="A0A8H3WJU2"/>
<feature type="signal peptide" evidence="1">
    <location>
        <begin position="1"/>
        <end position="22"/>
    </location>
</feature>
<sequence length="742" mass="81731">MNLLSLFPALFVLVASHVAVHASPVDAGNKGSVSHQLLARADPPVMVPVNFATGQGECSDERKTIIRTEMSWAYAMAIEAYSDPQFGDYYNHFFSQSLRDQDDFGDKVKERYRRMADILSGRSPEFTVTVTCDETKEGCWKKGWWASMNDNLQVMNVCDAFFEDNGGFLSDSTSATLDSCDNDVMDLRYAQRAKSGILLHEMTHTSYGVNKESGALDVAYGYNGCTALARGTFDRSCVSYKAKPKKSGTLPTPDKIICQTTNSDGVIVEGICPADYSENNADTYSFVAAGIFFSKRCNKVIPYPATTGPPASGGGTKRQVIDSCPMADYVVWDGDDESARTRVAGYAHFGDSYASGMGTGTTSGDACRVGSNNYGDLIYKWLNDDSIAWEGPKSCSGDTTVELMQKLDAWSTAADTNVVTLTIGGNDLGFSDLVWYCIITPNTARLGSTNRKNCEEAQEKAFAMIQDEGDDGFKAKLKAAYTKVLQKGHDAGTDIMLYVAGYPVFFNTLTEDCKDSSFHYWWGGYKPSSDWPLNRIVYLTKKLRSEMFELVYRTNTAISEAVDEANEEWGETAVRFINIANSFDPRDGTDHSWCSSDDVHEPDENREDTWFFLSGWKDFDAESAAAVRSRAQDEAEAKALIQAGNATLPDAKECEGVTGSSGGDPWKLWQCRMAEAVAEDPSGPAAARFNATNRALGGGNMTIQDIDWWVPTRQIKTFHPRTRGMIAYRDAIIHEMQIYGQI</sequence>
<dbReference type="Gene3D" id="3.40.50.1110">
    <property type="entry name" value="SGNH hydrolase"/>
    <property type="match status" value="1"/>
</dbReference>
<dbReference type="InterPro" id="IPR037460">
    <property type="entry name" value="SEST-like"/>
</dbReference>
<evidence type="ECO:0000313" key="5">
    <source>
        <dbReference type="Proteomes" id="UP000434172"/>
    </source>
</evidence>
<keyword evidence="5" id="KW-1185">Reference proteome</keyword>
<dbReference type="SUPFAM" id="SSF55486">
    <property type="entry name" value="Metalloproteases ('zincins'), catalytic domain"/>
    <property type="match status" value="1"/>
</dbReference>
<protein>
    <submittedName>
        <fullName evidence="4">Esterase family protein</fullName>
    </submittedName>
</protein>
<dbReference type="Pfam" id="PF14521">
    <property type="entry name" value="Aspzincin_M35"/>
    <property type="match status" value="1"/>
</dbReference>
<dbReference type="PANTHER" id="PTHR37981:SF1">
    <property type="entry name" value="SGNH HYDROLASE-TYPE ESTERASE DOMAIN-CONTAINING PROTEIN"/>
    <property type="match status" value="1"/>
</dbReference>
<dbReference type="OrthoDB" id="2119228at2759"/>
<dbReference type="Gene3D" id="3.40.390.10">
    <property type="entry name" value="Collagenase (Catalytic Domain)"/>
    <property type="match status" value="1"/>
</dbReference>